<dbReference type="Proteomes" id="UP001152561">
    <property type="component" value="Unassembled WGS sequence"/>
</dbReference>
<reference evidence="9" key="1">
    <citation type="journal article" date="2023" name="Proc. Natl. Acad. Sci. U.S.A.">
        <title>Genomic and structural basis for evolution of tropane alkaloid biosynthesis.</title>
        <authorList>
            <person name="Wanga Y.-J."/>
            <person name="Taina T."/>
            <person name="Yua J.-Y."/>
            <person name="Lia J."/>
            <person name="Xua B."/>
            <person name="Chenc J."/>
            <person name="D'Auriad J.C."/>
            <person name="Huanga J.-P."/>
            <person name="Huanga S.-X."/>
        </authorList>
    </citation>
    <scope>NUCLEOTIDE SEQUENCE [LARGE SCALE GENOMIC DNA]</scope>
    <source>
        <strain evidence="9">cv. KIB-2019</strain>
    </source>
</reference>
<dbReference type="Pfam" id="PF02365">
    <property type="entry name" value="NAM"/>
    <property type="match status" value="1"/>
</dbReference>
<dbReference type="GO" id="GO:0006355">
    <property type="term" value="P:regulation of DNA-templated transcription"/>
    <property type="evidence" value="ECO:0007669"/>
    <property type="project" value="InterPro"/>
</dbReference>
<organism evidence="8 9">
    <name type="scientific">Anisodus acutangulus</name>
    <dbReference type="NCBI Taxonomy" id="402998"/>
    <lineage>
        <taxon>Eukaryota</taxon>
        <taxon>Viridiplantae</taxon>
        <taxon>Streptophyta</taxon>
        <taxon>Embryophyta</taxon>
        <taxon>Tracheophyta</taxon>
        <taxon>Spermatophyta</taxon>
        <taxon>Magnoliopsida</taxon>
        <taxon>eudicotyledons</taxon>
        <taxon>Gunneridae</taxon>
        <taxon>Pentapetalae</taxon>
        <taxon>asterids</taxon>
        <taxon>lamiids</taxon>
        <taxon>Solanales</taxon>
        <taxon>Solanaceae</taxon>
        <taxon>Solanoideae</taxon>
        <taxon>Hyoscyameae</taxon>
        <taxon>Anisodus</taxon>
    </lineage>
</organism>
<keyword evidence="4" id="KW-0804">Transcription</keyword>
<dbReference type="PROSITE" id="PS51005">
    <property type="entry name" value="NAC"/>
    <property type="match status" value="1"/>
</dbReference>
<evidence type="ECO:0000256" key="2">
    <source>
        <dbReference type="ARBA" id="ARBA00023015"/>
    </source>
</evidence>
<dbReference type="SUPFAM" id="SSF101941">
    <property type="entry name" value="NAC domain"/>
    <property type="match status" value="1"/>
</dbReference>
<evidence type="ECO:0000313" key="8">
    <source>
        <dbReference type="EMBL" id="KAJ8528836.1"/>
    </source>
</evidence>
<dbReference type="Gene3D" id="2.170.150.80">
    <property type="entry name" value="NAC domain"/>
    <property type="match status" value="1"/>
</dbReference>
<keyword evidence="3" id="KW-0238">DNA-binding</keyword>
<dbReference type="GO" id="GO:0005634">
    <property type="term" value="C:nucleus"/>
    <property type="evidence" value="ECO:0007669"/>
    <property type="project" value="UniProtKB-SubCell"/>
</dbReference>
<name>A0A9Q1QVI7_9SOLA</name>
<evidence type="ECO:0000256" key="4">
    <source>
        <dbReference type="ARBA" id="ARBA00023163"/>
    </source>
</evidence>
<keyword evidence="2" id="KW-0805">Transcription regulation</keyword>
<dbReference type="OrthoDB" id="1305923at2759"/>
<keyword evidence="5" id="KW-0539">Nucleus</keyword>
<feature type="region of interest" description="Disordered" evidence="6">
    <location>
        <begin position="203"/>
        <end position="228"/>
    </location>
</feature>
<feature type="compositionally biased region" description="Polar residues" evidence="6">
    <location>
        <begin position="206"/>
        <end position="215"/>
    </location>
</feature>
<feature type="compositionally biased region" description="Low complexity" evidence="6">
    <location>
        <begin position="216"/>
        <end position="228"/>
    </location>
</feature>
<dbReference type="AlphaFoldDB" id="A0A9Q1QVI7"/>
<gene>
    <name evidence="8" type="ORF">K7X08_030480</name>
</gene>
<evidence type="ECO:0000256" key="3">
    <source>
        <dbReference type="ARBA" id="ARBA00023125"/>
    </source>
</evidence>
<dbReference type="PANTHER" id="PTHR31989">
    <property type="entry name" value="NAC DOMAIN-CONTAINING PROTEIN 82-RELATED"/>
    <property type="match status" value="1"/>
</dbReference>
<dbReference type="InterPro" id="IPR003441">
    <property type="entry name" value="NAC-dom"/>
</dbReference>
<sequence length="342" mass="38607">MMMTNYEGSSSCYAIIGMRFLPLDEELISYLLKFVSGKLFECGHIRDNVDLYGNKKSCDIFDELSPKGEATDVNYFFTQLKRKSVNGKNFIRTMVGGGIGKGLDKGKDVLDKIKRSTIELKKTIRYDDHNDDEDQQYAWRMQEYCISDKILAVLRKCGQIRREDFVLCRIKRKLLMKKGFCANISIGLCSNIHMEISSSGDHENITLDSSEQPMLSDNNVSSNGNNASSEDEIRSHLAYLSYYFSLENHNPRLPPPLLSREYWRVAQRVQAGGGSALGGVEGWRRNNLMDQGDGSSLFTTMQPGLSLQRTEDEMIMLRKAAARNLSRGSSTELVDRGSPNLT</sequence>
<keyword evidence="9" id="KW-1185">Reference proteome</keyword>
<dbReference type="GO" id="GO:0003677">
    <property type="term" value="F:DNA binding"/>
    <property type="evidence" value="ECO:0007669"/>
    <property type="project" value="UniProtKB-KW"/>
</dbReference>
<accession>A0A9Q1QVI7</accession>
<comment type="subcellular location">
    <subcellularLocation>
        <location evidence="1">Nucleus</location>
    </subcellularLocation>
</comment>
<evidence type="ECO:0000256" key="1">
    <source>
        <dbReference type="ARBA" id="ARBA00004123"/>
    </source>
</evidence>
<evidence type="ECO:0000259" key="7">
    <source>
        <dbReference type="PROSITE" id="PS51005"/>
    </source>
</evidence>
<proteinExistence type="predicted"/>
<dbReference type="InterPro" id="IPR036093">
    <property type="entry name" value="NAC_dom_sf"/>
</dbReference>
<evidence type="ECO:0000256" key="6">
    <source>
        <dbReference type="SAM" id="MobiDB-lite"/>
    </source>
</evidence>
<dbReference type="EMBL" id="JAJAGQ010000022">
    <property type="protein sequence ID" value="KAJ8528836.1"/>
    <property type="molecule type" value="Genomic_DNA"/>
</dbReference>
<comment type="caution">
    <text evidence="8">The sequence shown here is derived from an EMBL/GenBank/DDBJ whole genome shotgun (WGS) entry which is preliminary data.</text>
</comment>
<protein>
    <recommendedName>
        <fullName evidence="7">NAC domain-containing protein</fullName>
    </recommendedName>
</protein>
<evidence type="ECO:0000256" key="5">
    <source>
        <dbReference type="ARBA" id="ARBA00023242"/>
    </source>
</evidence>
<feature type="domain" description="NAC" evidence="7">
    <location>
        <begin position="14"/>
        <end position="173"/>
    </location>
</feature>
<evidence type="ECO:0000313" key="9">
    <source>
        <dbReference type="Proteomes" id="UP001152561"/>
    </source>
</evidence>